<dbReference type="PANTHER" id="PTHR42987:SF4">
    <property type="entry name" value="PROTEASE SOHB-RELATED"/>
    <property type="match status" value="1"/>
</dbReference>
<dbReference type="GO" id="GO:0005886">
    <property type="term" value="C:plasma membrane"/>
    <property type="evidence" value="ECO:0007669"/>
    <property type="project" value="UniProtKB-SubCell"/>
</dbReference>
<dbReference type="InterPro" id="IPR013703">
    <property type="entry name" value="Peptidase_S49_N_proteobac"/>
</dbReference>
<protein>
    <submittedName>
        <fullName evidence="13">Protease SohB</fullName>
    </submittedName>
</protein>
<evidence type="ECO:0000313" key="14">
    <source>
        <dbReference type="Proteomes" id="UP000094291"/>
    </source>
</evidence>
<comment type="caution">
    <text evidence="13">The sequence shown here is derived from an EMBL/GenBank/DDBJ whole genome shotgun (WGS) entry which is preliminary data.</text>
</comment>
<sequence length="339" mass="38745">MEHFLTEYLSFVLKTVTILAALIVMLAVLASLKRQQKPHDEHLSIEHLNGQLDEHKEQLTEQWLEGAELKQWRKQRKQDKKAQQKERSERPRIFVLDFDGDLAASDADRFGREINVLQTVLRSNDEVVVRLESAGGYVHAYGYAAAQMLRLRESIAALTVCVDKVAASGGYMMACTGHRILAAPFAVIGSIGVVAELPNFNKLLKKHDIDYEVLTAGEYKRTLTLFGENTDQGRQKFLSELEQTHGLFKQFVIENRPAVDIEQVAKGEVWYGRKAVEQQLVDELSTSDAYLLKRSSEAEIYEVSLEQRQSLVDRVSQRVTTQLERRVLHWLPRLRRPMS</sequence>
<dbReference type="InterPro" id="IPR029045">
    <property type="entry name" value="ClpP/crotonase-like_dom_sf"/>
</dbReference>
<proteinExistence type="inferred from homology"/>
<dbReference type="PANTHER" id="PTHR42987">
    <property type="entry name" value="PEPTIDASE S49"/>
    <property type="match status" value="1"/>
</dbReference>
<evidence type="ECO:0000259" key="12">
    <source>
        <dbReference type="Pfam" id="PF08496"/>
    </source>
</evidence>
<keyword evidence="3" id="KW-1003">Cell membrane</keyword>
<evidence type="ECO:0000256" key="9">
    <source>
        <dbReference type="ARBA" id="ARBA00023136"/>
    </source>
</evidence>
<evidence type="ECO:0000256" key="4">
    <source>
        <dbReference type="ARBA" id="ARBA00022670"/>
    </source>
</evidence>
<evidence type="ECO:0000256" key="10">
    <source>
        <dbReference type="SAM" id="Phobius"/>
    </source>
</evidence>
<dbReference type="AlphaFoldDB" id="A0A1E2VE59"/>
<keyword evidence="7" id="KW-0720">Serine protease</keyword>
<dbReference type="Pfam" id="PF08496">
    <property type="entry name" value="Peptidase_S49_N"/>
    <property type="match status" value="1"/>
</dbReference>
<dbReference type="NCBIfam" id="NF008745">
    <property type="entry name" value="PRK11778.1"/>
    <property type="match status" value="1"/>
</dbReference>
<gene>
    <name evidence="13" type="ORF">BFW38_07015</name>
</gene>
<evidence type="ECO:0000256" key="1">
    <source>
        <dbReference type="ARBA" id="ARBA00004236"/>
    </source>
</evidence>
<comment type="subcellular location">
    <subcellularLocation>
        <location evidence="1">Cell membrane</location>
    </subcellularLocation>
</comment>
<reference evidence="13 14" key="1">
    <citation type="submission" date="2016-08" db="EMBL/GenBank/DDBJ databases">
        <authorList>
            <person name="Seilhamer J.J."/>
        </authorList>
    </citation>
    <scope>NUCLEOTIDE SEQUENCE [LARGE SCALE GENOMIC DNA]</scope>
    <source>
        <strain evidence="13 14">PH27A</strain>
    </source>
</reference>
<keyword evidence="5 10" id="KW-0812">Transmembrane</keyword>
<feature type="transmembrane region" description="Helical" evidence="10">
    <location>
        <begin position="12"/>
        <end position="32"/>
    </location>
</feature>
<evidence type="ECO:0000256" key="8">
    <source>
        <dbReference type="ARBA" id="ARBA00022989"/>
    </source>
</evidence>
<keyword evidence="6" id="KW-0378">Hydrolase</keyword>
<dbReference type="CDD" id="cd07023">
    <property type="entry name" value="S49_Sppa_N_C"/>
    <property type="match status" value="1"/>
</dbReference>
<evidence type="ECO:0000313" key="13">
    <source>
        <dbReference type="EMBL" id="ODC05261.1"/>
    </source>
</evidence>
<dbReference type="GO" id="GO:0004252">
    <property type="term" value="F:serine-type endopeptidase activity"/>
    <property type="evidence" value="ECO:0007669"/>
    <property type="project" value="InterPro"/>
</dbReference>
<dbReference type="InterPro" id="IPR047272">
    <property type="entry name" value="S49_SppA_C"/>
</dbReference>
<dbReference type="GO" id="GO:0006508">
    <property type="term" value="P:proteolysis"/>
    <property type="evidence" value="ECO:0007669"/>
    <property type="project" value="UniProtKB-KW"/>
</dbReference>
<evidence type="ECO:0000256" key="6">
    <source>
        <dbReference type="ARBA" id="ARBA00022801"/>
    </source>
</evidence>
<evidence type="ECO:0000256" key="2">
    <source>
        <dbReference type="ARBA" id="ARBA00008683"/>
    </source>
</evidence>
<accession>A0A1E2VE59</accession>
<dbReference type="Pfam" id="PF01343">
    <property type="entry name" value="Peptidase_S49"/>
    <property type="match status" value="1"/>
</dbReference>
<keyword evidence="14" id="KW-1185">Reference proteome</keyword>
<feature type="domain" description="Peptidase S49" evidence="11">
    <location>
        <begin position="155"/>
        <end position="297"/>
    </location>
</feature>
<evidence type="ECO:0000256" key="5">
    <source>
        <dbReference type="ARBA" id="ARBA00022692"/>
    </source>
</evidence>
<evidence type="ECO:0000256" key="7">
    <source>
        <dbReference type="ARBA" id="ARBA00022825"/>
    </source>
</evidence>
<dbReference type="InterPro" id="IPR002142">
    <property type="entry name" value="Peptidase_S49"/>
</dbReference>
<dbReference type="EMBL" id="MDTQ01000001">
    <property type="protein sequence ID" value="ODC05261.1"/>
    <property type="molecule type" value="Genomic_DNA"/>
</dbReference>
<keyword evidence="4 13" id="KW-0645">Protease</keyword>
<organism evidence="13 14">
    <name type="scientific">Terasakiispira papahanaumokuakeensis</name>
    <dbReference type="NCBI Taxonomy" id="197479"/>
    <lineage>
        <taxon>Bacteria</taxon>
        <taxon>Pseudomonadati</taxon>
        <taxon>Pseudomonadota</taxon>
        <taxon>Gammaproteobacteria</taxon>
        <taxon>Oceanospirillales</taxon>
        <taxon>Terasakiispira</taxon>
    </lineage>
</organism>
<evidence type="ECO:0000256" key="3">
    <source>
        <dbReference type="ARBA" id="ARBA00022475"/>
    </source>
</evidence>
<dbReference type="SUPFAM" id="SSF52096">
    <property type="entry name" value="ClpP/crotonase"/>
    <property type="match status" value="1"/>
</dbReference>
<keyword evidence="9 10" id="KW-0472">Membrane</keyword>
<comment type="similarity">
    <text evidence="2">Belongs to the peptidase S49 family.</text>
</comment>
<dbReference type="STRING" id="197479.BFW38_07015"/>
<feature type="domain" description="Peptidase S49 N-terminal proteobacteria" evidence="12">
    <location>
        <begin position="4"/>
        <end position="148"/>
    </location>
</feature>
<dbReference type="Proteomes" id="UP000094291">
    <property type="component" value="Unassembled WGS sequence"/>
</dbReference>
<evidence type="ECO:0000259" key="11">
    <source>
        <dbReference type="Pfam" id="PF01343"/>
    </source>
</evidence>
<dbReference type="Gene3D" id="6.20.330.10">
    <property type="match status" value="1"/>
</dbReference>
<name>A0A1E2VE59_9GAMM</name>
<dbReference type="Gene3D" id="3.90.226.10">
    <property type="entry name" value="2-enoyl-CoA Hydratase, Chain A, domain 1"/>
    <property type="match status" value="1"/>
</dbReference>
<keyword evidence="8 10" id="KW-1133">Transmembrane helix</keyword>